<evidence type="ECO:0000256" key="3">
    <source>
        <dbReference type="ARBA" id="ARBA00022989"/>
    </source>
</evidence>
<dbReference type="Gene3D" id="1.20.1250.20">
    <property type="entry name" value="MFS general substrate transporter like domains"/>
    <property type="match status" value="2"/>
</dbReference>
<comment type="subcellular location">
    <subcellularLocation>
        <location evidence="1">Membrane</location>
        <topology evidence="1">Multi-pass membrane protein</topology>
    </subcellularLocation>
</comment>
<keyword evidence="2 5" id="KW-0812">Transmembrane</keyword>
<evidence type="ECO:0000313" key="8">
    <source>
        <dbReference type="Proteomes" id="UP001201262"/>
    </source>
</evidence>
<feature type="transmembrane region" description="Helical" evidence="5">
    <location>
        <begin position="282"/>
        <end position="307"/>
    </location>
</feature>
<reference evidence="7" key="1">
    <citation type="submission" date="2021-12" db="EMBL/GenBank/DDBJ databases">
        <title>Convergent genome expansion in fungi linked to evolution of root-endophyte symbiosis.</title>
        <authorList>
            <consortium name="DOE Joint Genome Institute"/>
            <person name="Ke Y.-H."/>
            <person name="Bonito G."/>
            <person name="Liao H.-L."/>
            <person name="Looney B."/>
            <person name="Rojas-Flechas A."/>
            <person name="Nash J."/>
            <person name="Hameed K."/>
            <person name="Schadt C."/>
            <person name="Martin F."/>
            <person name="Crous P.W."/>
            <person name="Miettinen O."/>
            <person name="Magnuson J.K."/>
            <person name="Labbe J."/>
            <person name="Jacobson D."/>
            <person name="Doktycz M.J."/>
            <person name="Veneault-Fourrey C."/>
            <person name="Kuo A."/>
            <person name="Mondo S."/>
            <person name="Calhoun S."/>
            <person name="Riley R."/>
            <person name="Ohm R."/>
            <person name="LaButti K."/>
            <person name="Andreopoulos B."/>
            <person name="Pangilinan J."/>
            <person name="Nolan M."/>
            <person name="Tritt A."/>
            <person name="Clum A."/>
            <person name="Lipzen A."/>
            <person name="Daum C."/>
            <person name="Barry K."/>
            <person name="Grigoriev I.V."/>
            <person name="Vilgalys R."/>
        </authorList>
    </citation>
    <scope>NUCLEOTIDE SEQUENCE</scope>
    <source>
        <strain evidence="7">PMI_201</strain>
    </source>
</reference>
<keyword evidence="4 5" id="KW-0472">Membrane</keyword>
<dbReference type="GO" id="GO:0022857">
    <property type="term" value="F:transmembrane transporter activity"/>
    <property type="evidence" value="ECO:0007669"/>
    <property type="project" value="InterPro"/>
</dbReference>
<evidence type="ECO:0000256" key="4">
    <source>
        <dbReference type="ARBA" id="ARBA00023136"/>
    </source>
</evidence>
<dbReference type="GO" id="GO:0016020">
    <property type="term" value="C:membrane"/>
    <property type="evidence" value="ECO:0007669"/>
    <property type="project" value="UniProtKB-SubCell"/>
</dbReference>
<evidence type="ECO:0000259" key="6">
    <source>
        <dbReference type="PROSITE" id="PS50850"/>
    </source>
</evidence>
<organism evidence="7 8">
    <name type="scientific">Talaromyces proteolyticus</name>
    <dbReference type="NCBI Taxonomy" id="1131652"/>
    <lineage>
        <taxon>Eukaryota</taxon>
        <taxon>Fungi</taxon>
        <taxon>Dikarya</taxon>
        <taxon>Ascomycota</taxon>
        <taxon>Pezizomycotina</taxon>
        <taxon>Eurotiomycetes</taxon>
        <taxon>Eurotiomycetidae</taxon>
        <taxon>Eurotiales</taxon>
        <taxon>Trichocomaceae</taxon>
        <taxon>Talaromyces</taxon>
        <taxon>Talaromyces sect. Bacilispori</taxon>
    </lineage>
</organism>
<feature type="transmembrane region" description="Helical" evidence="5">
    <location>
        <begin position="27"/>
        <end position="47"/>
    </location>
</feature>
<keyword evidence="8" id="KW-1185">Reference proteome</keyword>
<name>A0AAD4PZV4_9EURO</name>
<proteinExistence type="predicted"/>
<dbReference type="AlphaFoldDB" id="A0AAD4PZV4"/>
<comment type="caution">
    <text evidence="7">The sequence shown here is derived from an EMBL/GenBank/DDBJ whole genome shotgun (WGS) entry which is preliminary data.</text>
</comment>
<feature type="transmembrane region" description="Helical" evidence="5">
    <location>
        <begin position="119"/>
        <end position="142"/>
    </location>
</feature>
<dbReference type="InterPro" id="IPR020846">
    <property type="entry name" value="MFS_dom"/>
</dbReference>
<dbReference type="PANTHER" id="PTHR23507:SF1">
    <property type="entry name" value="FI18259P1-RELATED"/>
    <property type="match status" value="1"/>
</dbReference>
<dbReference type="RefSeq" id="XP_046071693.1">
    <property type="nucleotide sequence ID" value="XM_046219082.1"/>
</dbReference>
<sequence>MTSETTALLASNTQQQRKTRDWWECSTVFLVFLINFLLQGSLFIVLAPRMQIYESILCQYHAPGNIGEVVPMNGDRCKDLDVQAELAFILGMEEFLTVFLSVLTIPYSLLADQYGWSSILSLSLCGIVLEMIWPFFICLFAGRVSLYWVLFAVAFEAIGGGIMVSVTMLQLILSLLVSQESRTRVFLYLVGSSFIATAIGQAVSTLLMNTNVWLPACLGCGLTLLALALSLLLDRTMVRRAADYSTNVNYREPRLSPSLNSRPARELCLVPLRTLQQNPQAVAILIATFTFPLGENSMVNIILLYISKRYGLSIAEANFLVAFSSIAKLFTYLVGIPSLGYVLKKYRGVTSFGRDRIIVQVEGILLLIGALCISLAPTVTLTFFGIIVSSSGMAIITILRSLVTDLVQPQDITIVYCLMSMVMRIGSGIAGPIFAWGFGFGMRLGQKWTNLPFLLAAIVFMAGTIVLSSIPKTPRLRTDEEPGPQGTNGE</sequence>
<feature type="transmembrane region" description="Helical" evidence="5">
    <location>
        <begin position="382"/>
        <end position="403"/>
    </location>
</feature>
<dbReference type="CDD" id="cd06174">
    <property type="entry name" value="MFS"/>
    <property type="match status" value="1"/>
</dbReference>
<feature type="transmembrane region" description="Helical" evidence="5">
    <location>
        <begin position="86"/>
        <end position="107"/>
    </location>
</feature>
<dbReference type="PANTHER" id="PTHR23507">
    <property type="entry name" value="ZGC:174356"/>
    <property type="match status" value="1"/>
</dbReference>
<evidence type="ECO:0000313" key="7">
    <source>
        <dbReference type="EMBL" id="KAH8696757.1"/>
    </source>
</evidence>
<evidence type="ECO:0000256" key="2">
    <source>
        <dbReference type="ARBA" id="ARBA00022692"/>
    </source>
</evidence>
<feature type="domain" description="Major facilitator superfamily (MFS) profile" evidence="6">
    <location>
        <begin position="280"/>
        <end position="490"/>
    </location>
</feature>
<dbReference type="SUPFAM" id="SSF103473">
    <property type="entry name" value="MFS general substrate transporter"/>
    <property type="match status" value="1"/>
</dbReference>
<feature type="transmembrane region" description="Helical" evidence="5">
    <location>
        <begin position="355"/>
        <end position="376"/>
    </location>
</feature>
<feature type="transmembrane region" description="Helical" evidence="5">
    <location>
        <begin position="185"/>
        <end position="207"/>
    </location>
</feature>
<evidence type="ECO:0000256" key="5">
    <source>
        <dbReference type="SAM" id="Phobius"/>
    </source>
</evidence>
<feature type="transmembrane region" description="Helical" evidence="5">
    <location>
        <begin position="213"/>
        <end position="233"/>
    </location>
</feature>
<dbReference type="GeneID" id="70249369"/>
<dbReference type="PROSITE" id="PS50850">
    <property type="entry name" value="MFS"/>
    <property type="match status" value="1"/>
</dbReference>
<dbReference type="EMBL" id="JAJTJA010000007">
    <property type="protein sequence ID" value="KAH8696757.1"/>
    <property type="molecule type" value="Genomic_DNA"/>
</dbReference>
<feature type="transmembrane region" description="Helical" evidence="5">
    <location>
        <begin position="451"/>
        <end position="470"/>
    </location>
</feature>
<feature type="transmembrane region" description="Helical" evidence="5">
    <location>
        <begin position="319"/>
        <end position="343"/>
    </location>
</feature>
<protein>
    <submittedName>
        <fullName evidence="7">Major facilitator superfamily domain-containing protein</fullName>
    </submittedName>
</protein>
<dbReference type="InterPro" id="IPR036259">
    <property type="entry name" value="MFS_trans_sf"/>
</dbReference>
<dbReference type="Proteomes" id="UP001201262">
    <property type="component" value="Unassembled WGS sequence"/>
</dbReference>
<dbReference type="InterPro" id="IPR011701">
    <property type="entry name" value="MFS"/>
</dbReference>
<accession>A0AAD4PZV4</accession>
<gene>
    <name evidence="7" type="ORF">BGW36DRAFT_408552</name>
</gene>
<keyword evidence="3 5" id="KW-1133">Transmembrane helix</keyword>
<feature type="transmembrane region" description="Helical" evidence="5">
    <location>
        <begin position="148"/>
        <end position="173"/>
    </location>
</feature>
<dbReference type="Pfam" id="PF07690">
    <property type="entry name" value="MFS_1"/>
    <property type="match status" value="1"/>
</dbReference>
<feature type="transmembrane region" description="Helical" evidence="5">
    <location>
        <begin position="415"/>
        <end position="439"/>
    </location>
</feature>
<evidence type="ECO:0000256" key="1">
    <source>
        <dbReference type="ARBA" id="ARBA00004141"/>
    </source>
</evidence>